<accession>A0A5R9G7W1</accession>
<dbReference type="Proteomes" id="UP000309676">
    <property type="component" value="Unassembled WGS sequence"/>
</dbReference>
<dbReference type="InterPro" id="IPR011856">
    <property type="entry name" value="tRNA_endonuc-like_dom_sf"/>
</dbReference>
<name>A0A5R9G7W1_9BACL</name>
<gene>
    <name evidence="1" type="ORF">FE782_11125</name>
</gene>
<dbReference type="OrthoDB" id="1778922at2"/>
<sequence length="217" mass="25641">MKTPIPITKAEKVRGYWEGFSPKLKRDVFFTSDLEYDYWLWVETDPNIISFCERPRKVSDLIGSKTMESVMSMWIKYHDQSEHYIKVKPSYVRNPILSKKLDKEIQIEQKWCEQNNANYKTVEEESIRSNPLLLSNKKLLISFVCNRSQPIDTDYLRIKKFISSGRYSLQDIHLHFADKIAPARITEALCWMIYQGKVQSNLDIVPLGSRMEVWLHD</sequence>
<dbReference type="GO" id="GO:0003676">
    <property type="term" value="F:nucleic acid binding"/>
    <property type="evidence" value="ECO:0007669"/>
    <property type="project" value="InterPro"/>
</dbReference>
<dbReference type="AlphaFoldDB" id="A0A5R9G7W1"/>
<dbReference type="Gene3D" id="3.40.1350.10">
    <property type="match status" value="1"/>
</dbReference>
<comment type="caution">
    <text evidence="1">The sequence shown here is derived from an EMBL/GenBank/DDBJ whole genome shotgun (WGS) entry which is preliminary data.</text>
</comment>
<protein>
    <recommendedName>
        <fullName evidence="3">TnsA endonuclease C-terminal domain-containing protein</fullName>
    </recommendedName>
</protein>
<evidence type="ECO:0000313" key="1">
    <source>
        <dbReference type="EMBL" id="TLS52502.1"/>
    </source>
</evidence>
<dbReference type="EMBL" id="VCIW01000005">
    <property type="protein sequence ID" value="TLS52502.1"/>
    <property type="molecule type" value="Genomic_DNA"/>
</dbReference>
<dbReference type="RefSeq" id="WP_138194158.1">
    <property type="nucleotide sequence ID" value="NZ_VCIW01000005.1"/>
</dbReference>
<evidence type="ECO:0000313" key="2">
    <source>
        <dbReference type="Proteomes" id="UP000309676"/>
    </source>
</evidence>
<reference evidence="1 2" key="1">
    <citation type="submission" date="2019-05" db="EMBL/GenBank/DDBJ databases">
        <authorList>
            <person name="Narsing Rao M.P."/>
            <person name="Li W.J."/>
        </authorList>
    </citation>
    <scope>NUCLEOTIDE SEQUENCE [LARGE SCALE GENOMIC DNA]</scope>
    <source>
        <strain evidence="1 2">SYSU_K30003</strain>
    </source>
</reference>
<proteinExistence type="predicted"/>
<evidence type="ECO:0008006" key="3">
    <source>
        <dbReference type="Google" id="ProtNLM"/>
    </source>
</evidence>
<keyword evidence="2" id="KW-1185">Reference proteome</keyword>
<organism evidence="1 2">
    <name type="scientific">Paenibacillus antri</name>
    <dbReference type="NCBI Taxonomy" id="2582848"/>
    <lineage>
        <taxon>Bacteria</taxon>
        <taxon>Bacillati</taxon>
        <taxon>Bacillota</taxon>
        <taxon>Bacilli</taxon>
        <taxon>Bacillales</taxon>
        <taxon>Paenibacillaceae</taxon>
        <taxon>Paenibacillus</taxon>
    </lineage>
</organism>